<dbReference type="Proteomes" id="UP000494115">
    <property type="component" value="Unassembled WGS sequence"/>
</dbReference>
<accession>A0A6S7DG89</accession>
<proteinExistence type="predicted"/>
<dbReference type="EMBL" id="CADIKM010000069">
    <property type="protein sequence ID" value="CAB3804943.1"/>
    <property type="molecule type" value="Genomic_DNA"/>
</dbReference>
<gene>
    <name evidence="1" type="ORF">LMG28138_05602</name>
</gene>
<dbReference type="AlphaFoldDB" id="A0A6S7DG89"/>
<evidence type="ECO:0000313" key="2">
    <source>
        <dbReference type="Proteomes" id="UP000494115"/>
    </source>
</evidence>
<sequence length="65" mass="7318">MLIASSIRPKTEYNLTFQLVRPDGQVESMEALFEDKHLQSRIVVLGAYWRTTAASNCTFIAALSQ</sequence>
<reference evidence="1 2" key="1">
    <citation type="submission" date="2020-04" db="EMBL/GenBank/DDBJ databases">
        <authorList>
            <person name="De Canck E."/>
        </authorList>
    </citation>
    <scope>NUCLEOTIDE SEQUENCE [LARGE SCALE GENOMIC DNA]</scope>
    <source>
        <strain evidence="1 2">LMG 28138</strain>
    </source>
</reference>
<keyword evidence="2" id="KW-1185">Reference proteome</keyword>
<name>A0A6S7DG89_9BURK</name>
<dbReference type="RefSeq" id="WP_175108146.1">
    <property type="nucleotide sequence ID" value="NZ_CADIKM010000069.1"/>
</dbReference>
<protein>
    <submittedName>
        <fullName evidence="1">Uncharacterized protein</fullName>
    </submittedName>
</protein>
<evidence type="ECO:0000313" key="1">
    <source>
        <dbReference type="EMBL" id="CAB3804943.1"/>
    </source>
</evidence>
<organism evidence="1 2">
    <name type="scientific">Pararobbsia alpina</name>
    <dbReference type="NCBI Taxonomy" id="621374"/>
    <lineage>
        <taxon>Bacteria</taxon>
        <taxon>Pseudomonadati</taxon>
        <taxon>Pseudomonadota</taxon>
        <taxon>Betaproteobacteria</taxon>
        <taxon>Burkholderiales</taxon>
        <taxon>Burkholderiaceae</taxon>
        <taxon>Pararobbsia</taxon>
    </lineage>
</organism>